<organism evidence="4 5">
    <name type="scientific">Cylindrospermopsis raciborskii CS-506_A</name>
    <dbReference type="NCBI Taxonomy" id="2585140"/>
    <lineage>
        <taxon>Bacteria</taxon>
        <taxon>Bacillati</taxon>
        <taxon>Cyanobacteriota</taxon>
        <taxon>Cyanophyceae</taxon>
        <taxon>Nostocales</taxon>
        <taxon>Aphanizomenonaceae</taxon>
        <taxon>Cylindrospermopsis</taxon>
    </lineage>
</organism>
<reference evidence="4 5" key="1">
    <citation type="journal article" date="2020" name="J. Appl. Phycol.">
        <title>Morphological changes and genome evolution in Raphidiopsis raciborskii CS-506 after 23 years in culture.</title>
        <authorList>
            <person name="Willis A."/>
            <person name="Bent S.J."/>
            <person name="Jameson I.D."/>
        </authorList>
    </citation>
    <scope>NUCLEOTIDE SEQUENCE [LARGE SCALE GENOMIC DNA]</scope>
    <source>
        <strain evidence="4 5">CS-506_A</strain>
    </source>
</reference>
<keyword evidence="2 3" id="KW-0802">TPR repeat</keyword>
<dbReference type="PROSITE" id="PS50293">
    <property type="entry name" value="TPR_REGION"/>
    <property type="match status" value="3"/>
</dbReference>
<keyword evidence="1" id="KW-0677">Repeat</keyword>
<dbReference type="InterPro" id="IPR019734">
    <property type="entry name" value="TPR_rpt"/>
</dbReference>
<dbReference type="GO" id="GO:0046813">
    <property type="term" value="P:receptor-mediated virion attachment to host cell"/>
    <property type="evidence" value="ECO:0007669"/>
    <property type="project" value="TreeGrafter"/>
</dbReference>
<sequence length="424" mass="47206">MITLALTSEQVASIAEKFTVRISGAAPGSGVIINKNGNTYTVLTNFHIFDRGRTLRDGAYRVTTADGKTYPMINIVRIPDLDLARFNFRSNEEYRVVKIGSSDKIVRGKRIYVNGFPEQQEVNFLPGQVNRILAKPRRQGYVLVYRIGAFTGMSGSPILDEDGNLVGIHGLTEDVDVEGGGTTPEEYGIPINAYKSSSVYSNNAEFYFNRAYKLYESGDKQGAIVDYTQAIQINPNYADAYNNRGNARSELGDKQGAIVDYNQAIQINPNYAYAYNNRGNARSDLGDKQGAIVDYNQAIQINPNYAEAYHNRGLARYHLGDKQGAIVDYNQAIQINPNYANAYNNRGNARSELGDKQGAIVDYNQAIQINPNYAHAYYNRGNARSELGDKQGARGDFQTAARLYQQQGKQNDYQDALNRISQLR</sequence>
<evidence type="ECO:0000313" key="4">
    <source>
        <dbReference type="EMBL" id="MBA4467129.1"/>
    </source>
</evidence>
<proteinExistence type="predicted"/>
<dbReference type="PANTHER" id="PTHR44858:SF1">
    <property type="entry name" value="UDP-N-ACETYLGLUCOSAMINE--PEPTIDE N-ACETYLGLUCOSAMINYLTRANSFERASE SPINDLY-RELATED"/>
    <property type="match status" value="1"/>
</dbReference>
<evidence type="ECO:0000256" key="1">
    <source>
        <dbReference type="ARBA" id="ARBA00022737"/>
    </source>
</evidence>
<dbReference type="AlphaFoldDB" id="A0A838WY70"/>
<dbReference type="Pfam" id="PF13365">
    <property type="entry name" value="Trypsin_2"/>
    <property type="match status" value="1"/>
</dbReference>
<dbReference type="Gene3D" id="2.40.10.10">
    <property type="entry name" value="Trypsin-like serine proteases"/>
    <property type="match status" value="2"/>
</dbReference>
<feature type="repeat" description="TPR" evidence="3">
    <location>
        <begin position="204"/>
        <end position="237"/>
    </location>
</feature>
<feature type="repeat" description="TPR" evidence="3">
    <location>
        <begin position="272"/>
        <end position="305"/>
    </location>
</feature>
<name>A0A838WY70_9CYAN</name>
<dbReference type="GO" id="GO:0006508">
    <property type="term" value="P:proteolysis"/>
    <property type="evidence" value="ECO:0007669"/>
    <property type="project" value="UniProtKB-KW"/>
</dbReference>
<dbReference type="InterPro" id="IPR009003">
    <property type="entry name" value="Peptidase_S1_PA"/>
</dbReference>
<evidence type="ECO:0000256" key="3">
    <source>
        <dbReference type="PROSITE-ProRule" id="PRU00339"/>
    </source>
</evidence>
<dbReference type="InterPro" id="IPR043504">
    <property type="entry name" value="Peptidase_S1_PA_chymotrypsin"/>
</dbReference>
<protein>
    <submittedName>
        <fullName evidence="4">Serine protease</fullName>
    </submittedName>
</protein>
<feature type="repeat" description="TPR" evidence="3">
    <location>
        <begin position="306"/>
        <end position="339"/>
    </location>
</feature>
<evidence type="ECO:0000256" key="2">
    <source>
        <dbReference type="ARBA" id="ARBA00022803"/>
    </source>
</evidence>
<dbReference type="InterPro" id="IPR050498">
    <property type="entry name" value="Ycf3"/>
</dbReference>
<dbReference type="SMART" id="SM00028">
    <property type="entry name" value="TPR"/>
    <property type="match status" value="6"/>
</dbReference>
<feature type="repeat" description="TPR" evidence="3">
    <location>
        <begin position="340"/>
        <end position="373"/>
    </location>
</feature>
<dbReference type="Pfam" id="PF13414">
    <property type="entry name" value="TPR_11"/>
    <property type="match status" value="3"/>
</dbReference>
<dbReference type="GO" id="GO:0008233">
    <property type="term" value="F:peptidase activity"/>
    <property type="evidence" value="ECO:0007669"/>
    <property type="project" value="UniProtKB-KW"/>
</dbReference>
<dbReference type="GO" id="GO:0009279">
    <property type="term" value="C:cell outer membrane"/>
    <property type="evidence" value="ECO:0007669"/>
    <property type="project" value="TreeGrafter"/>
</dbReference>
<keyword evidence="4" id="KW-0378">Hydrolase</keyword>
<dbReference type="Gene3D" id="1.25.40.10">
    <property type="entry name" value="Tetratricopeptide repeat domain"/>
    <property type="match status" value="3"/>
</dbReference>
<feature type="repeat" description="TPR" evidence="3">
    <location>
        <begin position="238"/>
        <end position="271"/>
    </location>
</feature>
<dbReference type="Proteomes" id="UP000538075">
    <property type="component" value="Unassembled WGS sequence"/>
</dbReference>
<accession>A0A838WY70</accession>
<comment type="caution">
    <text evidence="4">The sequence shown here is derived from an EMBL/GenBank/DDBJ whole genome shotgun (WGS) entry which is preliminary data.</text>
</comment>
<dbReference type="EMBL" id="VDFG01001170">
    <property type="protein sequence ID" value="MBA4467129.1"/>
    <property type="molecule type" value="Genomic_DNA"/>
</dbReference>
<dbReference type="SUPFAM" id="SSF50494">
    <property type="entry name" value="Trypsin-like serine proteases"/>
    <property type="match status" value="1"/>
</dbReference>
<dbReference type="InterPro" id="IPR011990">
    <property type="entry name" value="TPR-like_helical_dom_sf"/>
</dbReference>
<evidence type="ECO:0000313" key="5">
    <source>
        <dbReference type="Proteomes" id="UP000538075"/>
    </source>
</evidence>
<dbReference type="PROSITE" id="PS50005">
    <property type="entry name" value="TPR"/>
    <property type="match status" value="5"/>
</dbReference>
<keyword evidence="4" id="KW-0645">Protease</keyword>
<dbReference type="PANTHER" id="PTHR44858">
    <property type="entry name" value="TETRATRICOPEPTIDE REPEAT PROTEIN 6"/>
    <property type="match status" value="1"/>
</dbReference>
<dbReference type="SUPFAM" id="SSF48439">
    <property type="entry name" value="Protein prenylyltransferase"/>
    <property type="match status" value="1"/>
</dbReference>
<gene>
    <name evidence="4" type="ORF">FHK98_17890</name>
</gene>